<dbReference type="GO" id="GO:0046820">
    <property type="term" value="F:4-amino-4-deoxychorismate synthase activity"/>
    <property type="evidence" value="ECO:0007669"/>
    <property type="project" value="UniProtKB-EC"/>
</dbReference>
<dbReference type="STRING" id="1122252.SAMN05660443_1467"/>
<evidence type="ECO:0000313" key="6">
    <source>
        <dbReference type="Proteomes" id="UP000199058"/>
    </source>
</evidence>
<dbReference type="Pfam" id="PF04715">
    <property type="entry name" value="Anth_synt_I_N"/>
    <property type="match status" value="1"/>
</dbReference>
<dbReference type="GO" id="GO:0009396">
    <property type="term" value="P:folic acid-containing compound biosynthetic process"/>
    <property type="evidence" value="ECO:0007669"/>
    <property type="project" value="InterPro"/>
</dbReference>
<dbReference type="InterPro" id="IPR006805">
    <property type="entry name" value="Anth_synth_I_N"/>
</dbReference>
<dbReference type="InterPro" id="IPR019999">
    <property type="entry name" value="Anth_synth_I-like"/>
</dbReference>
<name>A0A1I1GJV5_9GAMM</name>
<keyword evidence="2" id="KW-0808">Transferase</keyword>
<keyword evidence="6" id="KW-1185">Reference proteome</keyword>
<evidence type="ECO:0000259" key="4">
    <source>
        <dbReference type="Pfam" id="PF04715"/>
    </source>
</evidence>
<proteinExistence type="predicted"/>
<dbReference type="RefSeq" id="WP_091961383.1">
    <property type="nucleotide sequence ID" value="NZ_FOLH01000003.1"/>
</dbReference>
<dbReference type="AlphaFoldDB" id="A0A1I1GJV5"/>
<evidence type="ECO:0000313" key="5">
    <source>
        <dbReference type="EMBL" id="SFC11735.1"/>
    </source>
</evidence>
<gene>
    <name evidence="5" type="ORF">SAMN05660443_1467</name>
</gene>
<dbReference type="EC" id="2.6.1.85" evidence="1"/>
<organism evidence="5 6">
    <name type="scientific">Marinospirillum celere</name>
    <dbReference type="NCBI Taxonomy" id="1122252"/>
    <lineage>
        <taxon>Bacteria</taxon>
        <taxon>Pseudomonadati</taxon>
        <taxon>Pseudomonadota</taxon>
        <taxon>Gammaproteobacteria</taxon>
        <taxon>Oceanospirillales</taxon>
        <taxon>Oceanospirillaceae</taxon>
        <taxon>Marinospirillum</taxon>
    </lineage>
</organism>
<dbReference type="EMBL" id="FOLH01000003">
    <property type="protein sequence ID" value="SFC11735.1"/>
    <property type="molecule type" value="Genomic_DNA"/>
</dbReference>
<evidence type="ECO:0000256" key="2">
    <source>
        <dbReference type="ARBA" id="ARBA00022679"/>
    </source>
</evidence>
<dbReference type="OrthoDB" id="9803598at2"/>
<sequence length="442" mass="49396">MRYQQLPYASDTALLAAISHLQWPALLAGSHKGTSAGRYSIACGQPTRKLEITRPEQKDLLQDLRLADTNTFPPAPVELPFTYGWLGYFSYDAARLLEQLPEIAKDDLSLPWVRLGFYEWSLVSDHQTQTTWLSGFFTDQLAEELQTRLQGGPEIQQGFKLTSDFVSNMKETEYRAKFARVQEYLHAGDCYQINLAQRFSATFEGSVLDAWQQLNSAIPAPFSAFLDYGDQQLLSLSPERFLKCSAAGDVETQPIKGTRPRGRNQKEDLALAENLLKSTKDRAENLMIVDLLRNDLGKVCHAGSIRVPDLFTLESYNYVHHLVSRITGQLKPPYQPLDLLTAAFPGGSITGAPKLRAMEIIEELEPCRRSAYCGSIGYIDFSGRMDFNIAIRTFIATEGNLHLWGGGGLVADSSPEDEYAETLHKVARLLRVLQPDFASGFS</sequence>
<feature type="domain" description="Chorismate-utilising enzyme C-terminal" evidence="3">
    <location>
        <begin position="171"/>
        <end position="425"/>
    </location>
</feature>
<feature type="domain" description="Anthranilate synthase component I N-terminal" evidence="4">
    <location>
        <begin position="13"/>
        <end position="133"/>
    </location>
</feature>
<dbReference type="GO" id="GO:0000162">
    <property type="term" value="P:L-tryptophan biosynthetic process"/>
    <property type="evidence" value="ECO:0007669"/>
    <property type="project" value="TreeGrafter"/>
</dbReference>
<dbReference type="InterPro" id="IPR015890">
    <property type="entry name" value="Chorismate_C"/>
</dbReference>
<evidence type="ECO:0000259" key="3">
    <source>
        <dbReference type="Pfam" id="PF00425"/>
    </source>
</evidence>
<dbReference type="SUPFAM" id="SSF56322">
    <property type="entry name" value="ADC synthase"/>
    <property type="match status" value="1"/>
</dbReference>
<accession>A0A1I1GJV5</accession>
<dbReference type="NCBIfam" id="TIGR00553">
    <property type="entry name" value="pabB"/>
    <property type="match status" value="1"/>
</dbReference>
<dbReference type="PANTHER" id="PTHR11236:SF50">
    <property type="entry name" value="AMINODEOXYCHORISMATE SYNTHASE COMPONENT 1"/>
    <property type="match status" value="1"/>
</dbReference>
<reference evidence="5 6" key="1">
    <citation type="submission" date="2016-10" db="EMBL/GenBank/DDBJ databases">
        <authorList>
            <person name="de Groot N.N."/>
        </authorList>
    </citation>
    <scope>NUCLEOTIDE SEQUENCE [LARGE SCALE GENOMIC DNA]</scope>
    <source>
        <strain evidence="5 6">DSM 18438</strain>
    </source>
</reference>
<dbReference type="Gene3D" id="3.60.120.10">
    <property type="entry name" value="Anthranilate synthase"/>
    <property type="match status" value="1"/>
</dbReference>
<dbReference type="Pfam" id="PF00425">
    <property type="entry name" value="Chorismate_bind"/>
    <property type="match status" value="1"/>
</dbReference>
<dbReference type="Proteomes" id="UP000199058">
    <property type="component" value="Unassembled WGS sequence"/>
</dbReference>
<protein>
    <recommendedName>
        <fullName evidence="1">aminodeoxychorismate synthase</fullName>
        <ecNumber evidence="1">2.6.1.85</ecNumber>
    </recommendedName>
</protein>
<evidence type="ECO:0000256" key="1">
    <source>
        <dbReference type="ARBA" id="ARBA00013139"/>
    </source>
</evidence>
<dbReference type="PRINTS" id="PR00095">
    <property type="entry name" value="ANTSNTHASEI"/>
</dbReference>
<dbReference type="InterPro" id="IPR005801">
    <property type="entry name" value="ADC_synthase"/>
</dbReference>
<dbReference type="PANTHER" id="PTHR11236">
    <property type="entry name" value="AMINOBENZOATE/ANTHRANILATE SYNTHASE"/>
    <property type="match status" value="1"/>
</dbReference>
<dbReference type="InterPro" id="IPR005802">
    <property type="entry name" value="ADC_synth_comp_1"/>
</dbReference>